<accession>A0AAD6CUI8</accession>
<keyword evidence="3" id="KW-0479">Metal-binding</keyword>
<dbReference type="EMBL" id="JAQIZZ010000006">
    <property type="protein sequence ID" value="KAJ5538908.1"/>
    <property type="molecule type" value="Genomic_DNA"/>
</dbReference>
<dbReference type="InterPro" id="IPR024764">
    <property type="entry name" value="TFIIIC_Znf"/>
</dbReference>
<dbReference type="Pfam" id="PF12657">
    <property type="entry name" value="TFIIIC_delta"/>
    <property type="match status" value="1"/>
</dbReference>
<dbReference type="GO" id="GO:0000127">
    <property type="term" value="C:transcription factor TFIIIC complex"/>
    <property type="evidence" value="ECO:0007669"/>
    <property type="project" value="InterPro"/>
</dbReference>
<organism evidence="3 4">
    <name type="scientific">Penicillium frequentans</name>
    <dbReference type="NCBI Taxonomy" id="3151616"/>
    <lineage>
        <taxon>Eukaryota</taxon>
        <taxon>Fungi</taxon>
        <taxon>Dikarya</taxon>
        <taxon>Ascomycota</taxon>
        <taxon>Pezizomycotina</taxon>
        <taxon>Eurotiomycetes</taxon>
        <taxon>Eurotiomycetidae</taxon>
        <taxon>Eurotiales</taxon>
        <taxon>Aspergillaceae</taxon>
        <taxon>Penicillium</taxon>
    </lineage>
</organism>
<dbReference type="AlphaFoldDB" id="A0AAD6CUI8"/>
<dbReference type="GO" id="GO:0008270">
    <property type="term" value="F:zinc ion binding"/>
    <property type="evidence" value="ECO:0007669"/>
    <property type="project" value="UniProtKB-KW"/>
</dbReference>
<proteinExistence type="predicted"/>
<sequence>MIVLAVGMIGGVLALSFPRSVCDGSETNIAGIKTQEWLCSSLPTPEGESFPRYLEHVSSFLTTLAEQHNTCTLQMGTLGGLGTTITMDQSSALGPWQVPLWMKVVEEFREDYDLDRDLGGYTAARVWGLSTYRGLTAALFTRHPTDMVEYRVASNERAIIIFTNENTLEAPDFSTLFAPHSVDSEPQFARDQREKAISSVLASGEQDMGSNEEDEKLVYAAACCAIVDGHNDSIRAQARESLERLANSTGADLSDEISKCSLESSTILAKSIDQQTMPGGHLFEYCEICETGLAWDSVNEAQCANGHLLVRCGLSFMAIQEPGISKYCPICRTEYFDEDLLARVRKGHVGPKFMQLFEAFDTCIFCDMKFQASV</sequence>
<dbReference type="PANTHER" id="PTHR15496">
    <property type="entry name" value="GENERAL TRANSCRIPTION FACTOR 3C POLYPEPTIDE 4 FAMILY"/>
    <property type="match status" value="1"/>
</dbReference>
<dbReference type="PANTHER" id="PTHR15496:SF2">
    <property type="entry name" value="GENERAL TRANSCRIPTION FACTOR 3C POLYPEPTIDE 4"/>
    <property type="match status" value="1"/>
</dbReference>
<reference evidence="3 4" key="1">
    <citation type="journal article" date="2023" name="IMA Fungus">
        <title>Comparative genomic study of the Penicillium genus elucidates a diverse pangenome and 15 lateral gene transfer events.</title>
        <authorList>
            <person name="Petersen C."/>
            <person name="Sorensen T."/>
            <person name="Nielsen M.R."/>
            <person name="Sondergaard T.E."/>
            <person name="Sorensen J.L."/>
            <person name="Fitzpatrick D.A."/>
            <person name="Frisvad J.C."/>
            <person name="Nielsen K.L."/>
        </authorList>
    </citation>
    <scope>NUCLEOTIDE SEQUENCE [LARGE SCALE GENOMIC DNA]</scope>
    <source>
        <strain evidence="3 4">IBT 35679</strain>
    </source>
</reference>
<name>A0AAD6CUI8_9EURO</name>
<dbReference type="Proteomes" id="UP001220324">
    <property type="component" value="Unassembled WGS sequence"/>
</dbReference>
<comment type="caution">
    <text evidence="3">The sequence shown here is derived from an EMBL/GenBank/DDBJ whole genome shotgun (WGS) entry which is preliminary data.</text>
</comment>
<evidence type="ECO:0000259" key="1">
    <source>
        <dbReference type="Pfam" id="PF12657"/>
    </source>
</evidence>
<protein>
    <submittedName>
        <fullName evidence="3">Transcription factor IIIC zinc-finger</fullName>
    </submittedName>
</protein>
<evidence type="ECO:0000313" key="4">
    <source>
        <dbReference type="Proteomes" id="UP001220324"/>
    </source>
</evidence>
<dbReference type="InterPro" id="IPR044230">
    <property type="entry name" value="GTF3C4"/>
</dbReference>
<gene>
    <name evidence="3" type="ORF">N7494_008387</name>
</gene>
<dbReference type="Pfam" id="PF12660">
    <property type="entry name" value="zf-TFIIIC"/>
    <property type="match status" value="1"/>
</dbReference>
<dbReference type="GO" id="GO:0004402">
    <property type="term" value="F:histone acetyltransferase activity"/>
    <property type="evidence" value="ECO:0007669"/>
    <property type="project" value="InterPro"/>
</dbReference>
<evidence type="ECO:0000313" key="3">
    <source>
        <dbReference type="EMBL" id="KAJ5538908.1"/>
    </source>
</evidence>
<keyword evidence="3" id="KW-0862">Zinc</keyword>
<dbReference type="InterPro" id="IPR024761">
    <property type="entry name" value="TFIIIC_delta_N"/>
</dbReference>
<keyword evidence="3" id="KW-0863">Zinc-finger</keyword>
<feature type="domain" description="Transcription factor IIIC 90kDa subunit N-terminal" evidence="1">
    <location>
        <begin position="4"/>
        <end position="163"/>
    </location>
</feature>
<dbReference type="GO" id="GO:0006384">
    <property type="term" value="P:transcription initiation at RNA polymerase III promoter"/>
    <property type="evidence" value="ECO:0007669"/>
    <property type="project" value="InterPro"/>
</dbReference>
<keyword evidence="4" id="KW-1185">Reference proteome</keyword>
<evidence type="ECO:0000259" key="2">
    <source>
        <dbReference type="Pfam" id="PF12660"/>
    </source>
</evidence>
<feature type="domain" description="Transcription factor IIIC putative zinc-finger" evidence="2">
    <location>
        <begin position="274"/>
        <end position="370"/>
    </location>
</feature>